<protein>
    <recommendedName>
        <fullName evidence="1">DUF7870 domain-containing protein</fullName>
    </recommendedName>
</protein>
<dbReference type="EnsemblPlants" id="Solyc01g105720.2.1">
    <property type="protein sequence ID" value="Solyc01g105720.2.1.1"/>
    <property type="gene ID" value="Solyc01g105720.2"/>
</dbReference>
<dbReference type="Proteomes" id="UP000004994">
    <property type="component" value="Chromosome 1"/>
</dbReference>
<keyword evidence="3" id="KW-1185">Reference proteome</keyword>
<sequence length="411" mass="46744">MDFGFVYCPKRGEIKGNHFPELKIGLHQDAVLIIKLPDSRALRIMSRSLFFAMVLFILPSIGSILRGSFDVIDDSYVNSDGRDFNVLHNLFRDLADEGLVKKGHKGLVLSSENDRLIKDLELSNDNVVDLVLDSDMDYKNSIPNETFDFAIAQNEWNSKFIDRVLKIGGIVVTQLSNDPLAELKALANYRIVYIRRFDKTLVGVRKTGVLNAELNSQKKDIVCGSTPEAKKVALKGLEDVLLEPPKRALLKSFSRKMKFLPELLGDSLENYPRRIFISDEKNGVAEWFKRSYPANNQDFEIYNLDVEIQESEQSGDGVALVGTAEWLSKNVKEEDYVVMKAEAEVVEEIIKKKAICLVDELFLHCRNQLEEVGNDDDDEEENGSQKRAYWQCLTLYGKLIDEGIAVHQWWS</sequence>
<dbReference type="Pfam" id="PF25276">
    <property type="entry name" value="DUF7870"/>
    <property type="match status" value="1"/>
</dbReference>
<dbReference type="GeneID" id="101261168"/>
<accession>A0A3Q7ER21</accession>
<name>A0A3Q7ER21_SOLLC</name>
<organism evidence="2">
    <name type="scientific">Solanum lycopersicum</name>
    <name type="common">Tomato</name>
    <name type="synonym">Lycopersicon esculentum</name>
    <dbReference type="NCBI Taxonomy" id="4081"/>
    <lineage>
        <taxon>Eukaryota</taxon>
        <taxon>Viridiplantae</taxon>
        <taxon>Streptophyta</taxon>
        <taxon>Embryophyta</taxon>
        <taxon>Tracheophyta</taxon>
        <taxon>Spermatophyta</taxon>
        <taxon>Magnoliopsida</taxon>
        <taxon>eudicotyledons</taxon>
        <taxon>Gunneridae</taxon>
        <taxon>Pentapetalae</taxon>
        <taxon>asterids</taxon>
        <taxon>lamiids</taxon>
        <taxon>Solanales</taxon>
        <taxon>Solanaceae</taxon>
        <taxon>Solanoideae</taxon>
        <taxon>Solaneae</taxon>
        <taxon>Solanum</taxon>
        <taxon>Solanum subgen. Lycopersicon</taxon>
    </lineage>
</organism>
<dbReference type="PANTHER" id="PTHR33597:SF11">
    <property type="entry name" value="OS07G0620600 PROTEIN"/>
    <property type="match status" value="1"/>
</dbReference>
<dbReference type="AlphaFoldDB" id="A0A3Q7ER21"/>
<dbReference type="OrthoDB" id="1919622at2759"/>
<dbReference type="STRING" id="4081.A0A3Q7ER21"/>
<dbReference type="PANTHER" id="PTHR33597">
    <property type="entry name" value="OS02G0760400 PROTEIN"/>
    <property type="match status" value="1"/>
</dbReference>
<dbReference type="RefSeq" id="XP_004230605.1">
    <property type="nucleotide sequence ID" value="XM_004230557.5"/>
</dbReference>
<dbReference type="InterPro" id="IPR057192">
    <property type="entry name" value="DUF7870"/>
</dbReference>
<proteinExistence type="predicted"/>
<dbReference type="Gramene" id="Solyc01g105720.2.1">
    <property type="protein sequence ID" value="Solyc01g105720.2.1.1"/>
    <property type="gene ID" value="Solyc01g105720.2"/>
</dbReference>
<evidence type="ECO:0000313" key="3">
    <source>
        <dbReference type="Proteomes" id="UP000004994"/>
    </source>
</evidence>
<reference evidence="2" key="2">
    <citation type="submission" date="2019-01" db="UniProtKB">
        <authorList>
            <consortium name="EnsemblPlants"/>
        </authorList>
    </citation>
    <scope>IDENTIFICATION</scope>
    <source>
        <strain evidence="2">cv. Heinz 1706</strain>
    </source>
</reference>
<evidence type="ECO:0000313" key="2">
    <source>
        <dbReference type="EnsemblPlants" id="Solyc01g105720.2.1.1"/>
    </source>
</evidence>
<dbReference type="OMA" id="WQCLTLY"/>
<feature type="domain" description="DUF7870" evidence="1">
    <location>
        <begin position="234"/>
        <end position="410"/>
    </location>
</feature>
<gene>
    <name evidence="2" type="primary">LOC101261168</name>
</gene>
<dbReference type="PaxDb" id="4081-Solyc01g105720.2.1"/>
<evidence type="ECO:0000259" key="1">
    <source>
        <dbReference type="Pfam" id="PF25276"/>
    </source>
</evidence>
<dbReference type="KEGG" id="sly:101261168"/>
<dbReference type="InParanoid" id="A0A3Q7ER21"/>
<reference evidence="2" key="1">
    <citation type="journal article" date="2012" name="Nature">
        <title>The tomato genome sequence provides insights into fleshy fruit evolution.</title>
        <authorList>
            <consortium name="Tomato Genome Consortium"/>
        </authorList>
    </citation>
    <scope>NUCLEOTIDE SEQUENCE [LARGE SCALE GENOMIC DNA]</scope>
    <source>
        <strain evidence="2">cv. Heinz 1706</strain>
    </source>
</reference>